<evidence type="ECO:0000256" key="1">
    <source>
        <dbReference type="SAM" id="MobiDB-lite"/>
    </source>
</evidence>
<dbReference type="Proteomes" id="UP001159363">
    <property type="component" value="Chromosome 1"/>
</dbReference>
<feature type="compositionally biased region" description="Basic and acidic residues" evidence="1">
    <location>
        <begin position="170"/>
        <end position="179"/>
    </location>
</feature>
<organism evidence="2 3">
    <name type="scientific">Dryococelus australis</name>
    <dbReference type="NCBI Taxonomy" id="614101"/>
    <lineage>
        <taxon>Eukaryota</taxon>
        <taxon>Metazoa</taxon>
        <taxon>Ecdysozoa</taxon>
        <taxon>Arthropoda</taxon>
        <taxon>Hexapoda</taxon>
        <taxon>Insecta</taxon>
        <taxon>Pterygota</taxon>
        <taxon>Neoptera</taxon>
        <taxon>Polyneoptera</taxon>
        <taxon>Phasmatodea</taxon>
        <taxon>Verophasmatodea</taxon>
        <taxon>Anareolatae</taxon>
        <taxon>Phasmatidae</taxon>
        <taxon>Eurycanthinae</taxon>
        <taxon>Dryococelus</taxon>
    </lineage>
</organism>
<feature type="compositionally biased region" description="Basic and acidic residues" evidence="1">
    <location>
        <begin position="137"/>
        <end position="162"/>
    </location>
</feature>
<feature type="compositionally biased region" description="Basic and acidic residues" evidence="1">
    <location>
        <begin position="477"/>
        <end position="493"/>
    </location>
</feature>
<feature type="region of interest" description="Disordered" evidence="1">
    <location>
        <begin position="398"/>
        <end position="423"/>
    </location>
</feature>
<proteinExistence type="predicted"/>
<name>A0ABQ9IH91_9NEOP</name>
<dbReference type="EMBL" id="JARBHB010000001">
    <property type="protein sequence ID" value="KAJ8896074.1"/>
    <property type="molecule type" value="Genomic_DNA"/>
</dbReference>
<evidence type="ECO:0000313" key="2">
    <source>
        <dbReference type="EMBL" id="KAJ8896074.1"/>
    </source>
</evidence>
<accession>A0ABQ9IH91</accession>
<feature type="region of interest" description="Disordered" evidence="1">
    <location>
        <begin position="468"/>
        <end position="495"/>
    </location>
</feature>
<feature type="region of interest" description="Disordered" evidence="1">
    <location>
        <begin position="671"/>
        <end position="690"/>
    </location>
</feature>
<feature type="region of interest" description="Disordered" evidence="1">
    <location>
        <begin position="115"/>
        <end position="187"/>
    </location>
</feature>
<protein>
    <submittedName>
        <fullName evidence="2">Uncharacterized protein</fullName>
    </submittedName>
</protein>
<evidence type="ECO:0000313" key="3">
    <source>
        <dbReference type="Proteomes" id="UP001159363"/>
    </source>
</evidence>
<keyword evidence="3" id="KW-1185">Reference proteome</keyword>
<feature type="compositionally biased region" description="Basic residues" evidence="1">
    <location>
        <begin position="127"/>
        <end position="136"/>
    </location>
</feature>
<gene>
    <name evidence="2" type="ORF">PR048_001416</name>
</gene>
<reference evidence="2 3" key="1">
    <citation type="submission" date="2023-02" db="EMBL/GenBank/DDBJ databases">
        <title>LHISI_Scaffold_Assembly.</title>
        <authorList>
            <person name="Stuart O.P."/>
            <person name="Cleave R."/>
            <person name="Magrath M.J.L."/>
            <person name="Mikheyev A.S."/>
        </authorList>
    </citation>
    <scope>NUCLEOTIDE SEQUENCE [LARGE SCALE GENOMIC DNA]</scope>
    <source>
        <strain evidence="2">Daus_M_001</strain>
        <tissue evidence="2">Leg muscle</tissue>
    </source>
</reference>
<sequence>MWRAEPGTTAKSAGWHWPFKNNRHFACGRRSVLRAARPRLSFCRKARVAATFWNSSTNFADDLFIASIKSGNDANRTEEVVRSTLTVGVQYICGTLHWKKVAVESYIPVSLHTHLDSPTSAPERVKHSTPLHKRKQNSADDKKAFRHLFDQGKSDKGTHQGESDSIPSGDHSRIPEKTRRSTASSAQFPCAKISSRGFKKAVKIIAGANKQDSCRSLFKKLAMLTITCQYIYSTITFVNYVHSFNTIGKGNLHLPSNHLTLVQIGAYFAGVKLFIKFSQILTHLDKKNSRVQLPVGWTPQSSAYWSLNCVSIGCCLTSGSYGIRKVFPCKSAIGSVAFRASLINCDPIAKLLAECPATHPYNVTSHHESVSPSILSSLPREMQLAPQRPTAPILADQQTRPADLRRGARQTHPCRSEGKPSQTANIFSTSYGTVGFDFRSMCRDSRHTTFDTPLLVVKGHIFSSSTRALGKVNGHSPSREECRARTNTPDERKHSHWPTRVMSEQVRGSWPCPRVARFSTNSDISHNVATLAVRRGRGNIHAHAHSASGERRHERRPRAGKQALRELLLGAARELVGAARPRSRSEGAIRATLTGTPSASSLLRARRAGFPSCKTCRVSVVTLYCAVQICDIGEWVLRLFGYRVLGKVPHRLGYRLTSRLPVADWRTAFRNARTGETGDSRENPPTSGTVPARFTLEEIRSL</sequence>
<comment type="caution">
    <text evidence="2">The sequence shown here is derived from an EMBL/GenBank/DDBJ whole genome shotgun (WGS) entry which is preliminary data.</text>
</comment>